<evidence type="ECO:0000313" key="2">
    <source>
        <dbReference type="EMBL" id="MPM89641.1"/>
    </source>
</evidence>
<dbReference type="InterPro" id="IPR035069">
    <property type="entry name" value="TTHA1013/TTHA0281-like"/>
</dbReference>
<dbReference type="Gene3D" id="3.30.160.250">
    <property type="match status" value="1"/>
</dbReference>
<protein>
    <recommendedName>
        <fullName evidence="1">HicB-like antitoxin of toxin-antitoxin system domain-containing protein</fullName>
    </recommendedName>
</protein>
<dbReference type="AlphaFoldDB" id="A0A645DK66"/>
<sequence>MYESNYIFPAIIEYLGEKDYNVSFVDLNIMTYGQSLAEAFDMAEDALKLEIFDLYSDKLEIPKATDVKDITVKEGQTLIIVKVKLMDILKEYDNKAVKKTLTIPAWLDKLGDEHKVNYSQILQEALKEKFKVN</sequence>
<accession>A0A645DK66</accession>
<gene>
    <name evidence="2" type="ORF">SDC9_136753</name>
</gene>
<proteinExistence type="predicted"/>
<reference evidence="2" key="1">
    <citation type="submission" date="2019-08" db="EMBL/GenBank/DDBJ databases">
        <authorList>
            <person name="Kucharzyk K."/>
            <person name="Murdoch R.W."/>
            <person name="Higgins S."/>
            <person name="Loffler F."/>
        </authorList>
    </citation>
    <scope>NUCLEOTIDE SEQUENCE</scope>
</reference>
<evidence type="ECO:0000259" key="1">
    <source>
        <dbReference type="Pfam" id="PF15919"/>
    </source>
</evidence>
<organism evidence="2">
    <name type="scientific">bioreactor metagenome</name>
    <dbReference type="NCBI Taxonomy" id="1076179"/>
    <lineage>
        <taxon>unclassified sequences</taxon>
        <taxon>metagenomes</taxon>
        <taxon>ecological metagenomes</taxon>
    </lineage>
</organism>
<dbReference type="SUPFAM" id="SSF143100">
    <property type="entry name" value="TTHA1013/TTHA0281-like"/>
    <property type="match status" value="1"/>
</dbReference>
<dbReference type="EMBL" id="VSSQ01037043">
    <property type="protein sequence ID" value="MPM89641.1"/>
    <property type="molecule type" value="Genomic_DNA"/>
</dbReference>
<name>A0A645DK66_9ZZZZ</name>
<comment type="caution">
    <text evidence="2">The sequence shown here is derived from an EMBL/GenBank/DDBJ whole genome shotgun (WGS) entry which is preliminary data.</text>
</comment>
<dbReference type="InterPro" id="IPR031807">
    <property type="entry name" value="HicB-like"/>
</dbReference>
<feature type="domain" description="HicB-like antitoxin of toxin-antitoxin system" evidence="1">
    <location>
        <begin position="8"/>
        <end position="112"/>
    </location>
</feature>
<dbReference type="Pfam" id="PF15919">
    <property type="entry name" value="HicB_lk_antitox"/>
    <property type="match status" value="1"/>
</dbReference>